<name>A0A7W6J6C0_9HYPH</name>
<dbReference type="AlphaFoldDB" id="A0A7W6J6C0"/>
<dbReference type="Proteomes" id="UP000528286">
    <property type="component" value="Unassembled WGS sequence"/>
</dbReference>
<proteinExistence type="predicted"/>
<dbReference type="EMBL" id="JACIEZ010000003">
    <property type="protein sequence ID" value="MBB4064743.1"/>
    <property type="molecule type" value="Genomic_DNA"/>
</dbReference>
<accession>A0A7W6J6C0</accession>
<reference evidence="1 2" key="1">
    <citation type="submission" date="2020-08" db="EMBL/GenBank/DDBJ databases">
        <title>Genomic Encyclopedia of Type Strains, Phase IV (KMG-IV): sequencing the most valuable type-strain genomes for metagenomic binning, comparative biology and taxonomic classification.</title>
        <authorList>
            <person name="Goeker M."/>
        </authorList>
    </citation>
    <scope>NUCLEOTIDE SEQUENCE [LARGE SCALE GENOMIC DNA]</scope>
    <source>
        <strain evidence="1 2">DSM 29853</strain>
    </source>
</reference>
<sequence>MDSDDENRLRAKWGLIPEAKERPMLPTNKPFKGPPIRIKVQRRDIGPDGFARRYILIPVDRDGKDGEPQEYLPDEAKRKCEEYARYHIPLVVSRGGKFER</sequence>
<evidence type="ECO:0000313" key="2">
    <source>
        <dbReference type="Proteomes" id="UP000528286"/>
    </source>
</evidence>
<evidence type="ECO:0000313" key="1">
    <source>
        <dbReference type="EMBL" id="MBB4064743.1"/>
    </source>
</evidence>
<dbReference type="RefSeq" id="WP_183366014.1">
    <property type="nucleotide sequence ID" value="NZ_JACIEZ010000003.1"/>
</dbReference>
<protein>
    <submittedName>
        <fullName evidence="1">Uncharacterized protein</fullName>
    </submittedName>
</protein>
<organism evidence="1 2">
    <name type="scientific">Gellertiella hungarica</name>
    <dbReference type="NCBI Taxonomy" id="1572859"/>
    <lineage>
        <taxon>Bacteria</taxon>
        <taxon>Pseudomonadati</taxon>
        <taxon>Pseudomonadota</taxon>
        <taxon>Alphaproteobacteria</taxon>
        <taxon>Hyphomicrobiales</taxon>
        <taxon>Rhizobiaceae</taxon>
        <taxon>Gellertiella</taxon>
    </lineage>
</organism>
<keyword evidence="2" id="KW-1185">Reference proteome</keyword>
<comment type="caution">
    <text evidence="1">The sequence shown here is derived from an EMBL/GenBank/DDBJ whole genome shotgun (WGS) entry which is preliminary data.</text>
</comment>
<gene>
    <name evidence="1" type="ORF">GGR23_001930</name>
</gene>